<dbReference type="EMBL" id="GBRH01185225">
    <property type="protein sequence ID" value="JAE12671.1"/>
    <property type="molecule type" value="Transcribed_RNA"/>
</dbReference>
<reference evidence="1" key="1">
    <citation type="submission" date="2014-09" db="EMBL/GenBank/DDBJ databases">
        <authorList>
            <person name="Magalhaes I.L.F."/>
            <person name="Oliveira U."/>
            <person name="Santos F.R."/>
            <person name="Vidigal T.H.D.A."/>
            <person name="Brescovit A.D."/>
            <person name="Santos A.J."/>
        </authorList>
    </citation>
    <scope>NUCLEOTIDE SEQUENCE</scope>
    <source>
        <tissue evidence="1">Shoot tissue taken approximately 20 cm above the soil surface</tissue>
    </source>
</reference>
<organism evidence="1">
    <name type="scientific">Arundo donax</name>
    <name type="common">Giant reed</name>
    <name type="synonym">Donax arundinaceus</name>
    <dbReference type="NCBI Taxonomy" id="35708"/>
    <lineage>
        <taxon>Eukaryota</taxon>
        <taxon>Viridiplantae</taxon>
        <taxon>Streptophyta</taxon>
        <taxon>Embryophyta</taxon>
        <taxon>Tracheophyta</taxon>
        <taxon>Spermatophyta</taxon>
        <taxon>Magnoliopsida</taxon>
        <taxon>Liliopsida</taxon>
        <taxon>Poales</taxon>
        <taxon>Poaceae</taxon>
        <taxon>PACMAD clade</taxon>
        <taxon>Arundinoideae</taxon>
        <taxon>Arundineae</taxon>
        <taxon>Arundo</taxon>
    </lineage>
</organism>
<name>A0A0A9FQS5_ARUDO</name>
<dbReference type="AlphaFoldDB" id="A0A0A9FQS5"/>
<reference evidence="1" key="2">
    <citation type="journal article" date="2015" name="Data Brief">
        <title>Shoot transcriptome of the giant reed, Arundo donax.</title>
        <authorList>
            <person name="Barrero R.A."/>
            <person name="Guerrero F.D."/>
            <person name="Moolhuijzen P."/>
            <person name="Goolsby J.A."/>
            <person name="Tidwell J."/>
            <person name="Bellgard S.E."/>
            <person name="Bellgard M.I."/>
        </authorList>
    </citation>
    <scope>NUCLEOTIDE SEQUENCE</scope>
    <source>
        <tissue evidence="1">Shoot tissue taken approximately 20 cm above the soil surface</tissue>
    </source>
</reference>
<protein>
    <submittedName>
        <fullName evidence="1">Uncharacterized protein</fullName>
    </submittedName>
</protein>
<evidence type="ECO:0000313" key="1">
    <source>
        <dbReference type="EMBL" id="JAE12671.1"/>
    </source>
</evidence>
<proteinExistence type="predicted"/>
<accession>A0A0A9FQS5</accession>
<sequence>MLPVTGKSLGSAAVAWVDVWIAEHWRQVKKPSSASSGS</sequence>